<dbReference type="Proteomes" id="UP000836788">
    <property type="component" value="Chromosome 10"/>
</dbReference>
<evidence type="ECO:0000313" key="1">
    <source>
        <dbReference type="EMBL" id="CAG9278231.1"/>
    </source>
</evidence>
<organism evidence="1">
    <name type="scientific">Phaeodactylum tricornutum</name>
    <name type="common">Diatom</name>
    <dbReference type="NCBI Taxonomy" id="2850"/>
    <lineage>
        <taxon>Eukaryota</taxon>
        <taxon>Sar</taxon>
        <taxon>Stramenopiles</taxon>
        <taxon>Ochrophyta</taxon>
        <taxon>Bacillariophyta</taxon>
        <taxon>Bacillariophyceae</taxon>
        <taxon>Bacillariophycidae</taxon>
        <taxon>Naviculales</taxon>
        <taxon>Phaeodactylaceae</taxon>
        <taxon>Phaeodactylum</taxon>
    </lineage>
</organism>
<protein>
    <submittedName>
        <fullName evidence="1">Uncharacterized protein</fullName>
    </submittedName>
</protein>
<name>A0A8J9X0Y9_PHATR</name>
<accession>A0A8J9X0Y9</accession>
<sequence>MYVEGTVVADGNHAVPKGVAVEELNSGKKGLQEKCPPDLKELLEKKGLIAVYDDLVKSVVDASRTRNVFGRWRDQEFVSIIDQFRDLFASKGVKVALCKRESGSGVRRWLEFIDVDIAGMYVPQYDVANLSGQVIKTMYATLKFPNGVGVEELRQMGGRKRLKEKIPVQVEEIIARKGLMDAYDALILAIVNEGAGKHSKMWNIEKLKEIVHSHQPNFAVKGVEVFVSHKQEYVSHGQYGGHHEYFRWVEFVDRELQPNYHPQRDADSKSEKCVIS</sequence>
<reference evidence="1" key="1">
    <citation type="submission" date="2022-02" db="EMBL/GenBank/DDBJ databases">
        <authorList>
            <person name="Giguere J D."/>
        </authorList>
    </citation>
    <scope>NUCLEOTIDE SEQUENCE</scope>
    <source>
        <strain evidence="1">CCAP 1055/1</strain>
    </source>
</reference>
<dbReference type="EMBL" id="OU594951">
    <property type="protein sequence ID" value="CAG9278231.1"/>
    <property type="molecule type" value="Genomic_DNA"/>
</dbReference>
<gene>
    <name evidence="1" type="ORF">PTTT1_LOCUS6283</name>
</gene>
<proteinExistence type="predicted"/>
<dbReference type="AlphaFoldDB" id="A0A8J9X0Y9"/>